<evidence type="ECO:0000256" key="18">
    <source>
        <dbReference type="ARBA" id="ARBA00023180"/>
    </source>
</evidence>
<dbReference type="Proteomes" id="UP000678393">
    <property type="component" value="Unassembled WGS sequence"/>
</dbReference>
<name>A0A8S3ZMX8_9EUPU</name>
<evidence type="ECO:0000256" key="9">
    <source>
        <dbReference type="ARBA" id="ARBA00022588"/>
    </source>
</evidence>
<protein>
    <recommendedName>
        <fullName evidence="26">Ferric-chelate reductase 1</fullName>
    </recommendedName>
</protein>
<evidence type="ECO:0000256" key="2">
    <source>
        <dbReference type="ARBA" id="ARBA00004141"/>
    </source>
</evidence>
<feature type="transmembrane region" description="Helical" evidence="20">
    <location>
        <begin position="465"/>
        <end position="487"/>
    </location>
</feature>
<evidence type="ECO:0000256" key="4">
    <source>
        <dbReference type="ARBA" id="ARBA00008501"/>
    </source>
</evidence>
<evidence type="ECO:0000256" key="14">
    <source>
        <dbReference type="ARBA" id="ARBA00022989"/>
    </source>
</evidence>
<dbReference type="OrthoDB" id="2419613at2759"/>
<evidence type="ECO:0000259" key="23">
    <source>
        <dbReference type="PROSITE" id="PS51019"/>
    </source>
</evidence>
<comment type="similarity">
    <text evidence="4">Belongs to the insect defense protein family.</text>
</comment>
<evidence type="ECO:0000256" key="12">
    <source>
        <dbReference type="ARBA" id="ARBA00022859"/>
    </source>
</evidence>
<dbReference type="InterPro" id="IPR002861">
    <property type="entry name" value="Reeler_dom"/>
</dbReference>
<feature type="transmembrane region" description="Helical" evidence="20">
    <location>
        <begin position="433"/>
        <end position="453"/>
    </location>
</feature>
<feature type="transmembrane region" description="Helical" evidence="20">
    <location>
        <begin position="392"/>
        <end position="413"/>
    </location>
</feature>
<dbReference type="Pfam" id="PF03351">
    <property type="entry name" value="DOMON"/>
    <property type="match status" value="1"/>
</dbReference>
<keyword evidence="17 20" id="KW-0472">Membrane</keyword>
<keyword evidence="25" id="KW-1185">Reference proteome</keyword>
<organism evidence="24 25">
    <name type="scientific">Candidula unifasciata</name>
    <dbReference type="NCBI Taxonomy" id="100452"/>
    <lineage>
        <taxon>Eukaryota</taxon>
        <taxon>Metazoa</taxon>
        <taxon>Spiralia</taxon>
        <taxon>Lophotrochozoa</taxon>
        <taxon>Mollusca</taxon>
        <taxon>Gastropoda</taxon>
        <taxon>Heterobranchia</taxon>
        <taxon>Euthyneura</taxon>
        <taxon>Panpulmonata</taxon>
        <taxon>Eupulmonata</taxon>
        <taxon>Stylommatophora</taxon>
        <taxon>Helicina</taxon>
        <taxon>Helicoidea</taxon>
        <taxon>Geomitridae</taxon>
        <taxon>Candidula</taxon>
    </lineage>
</organism>
<dbReference type="GO" id="GO:0016020">
    <property type="term" value="C:membrane"/>
    <property type="evidence" value="ECO:0007669"/>
    <property type="project" value="UniProtKB-SubCell"/>
</dbReference>
<dbReference type="InterPro" id="IPR051237">
    <property type="entry name" value="Ferric-chelate_Red/DefProt"/>
</dbReference>
<evidence type="ECO:0000256" key="10">
    <source>
        <dbReference type="ARBA" id="ARBA00022692"/>
    </source>
</evidence>
<evidence type="ECO:0000313" key="24">
    <source>
        <dbReference type="EMBL" id="CAG5129105.1"/>
    </source>
</evidence>
<sequence length="536" mass="57925">MPSHGAQPQNSVSPFKITASATSVGSGQQITVTLGGTVDFKGFFMRARQNGVFVDGLFQQNNFGALRCNGQGMTHTNSAPKKNVIIQWTAPAGLAAAPLQFVATIVQQKTLFWTEVASADVTVVPGTSGGGSINAVSPTTGSGGFQTIQGPSGNKNGGNDAKNPGVVALDPACSRSKACFHDCQAGGPCTYMVSWTYDKGSLLFQFLYKMPSKSDKWIALGLSHDALMGDDSVMECVMENGVVLVKTSYNDGKFNNYPDDKSAGLSDSEGSVKDGVLACRFRRKIQYPTEPKVFDLGQTYYIMVATGEAVSGNKFPHSYDQLPKVSTQKVNLLEIGNVVHGSDNMYPWIQAHGSLMIIAWMFFASSGLLTARHGRNMFLNTKPFGIHIWFHIHRAFMGTTTLLTLAAFILILIEAKGYSYIPEVSGKTYRLIHPPLGLVVIVLVLVNPLMALFRPSAKSPARTVFNWGHWTCGMLAWILSLLLMVIGLDLSKSGADVEAIYVLFAFIGYQLVIDIVLRALACAKRSRCGCPPENCC</sequence>
<dbReference type="CDD" id="cd09628">
    <property type="entry name" value="DOMON_SDR_2_like"/>
    <property type="match status" value="1"/>
</dbReference>
<evidence type="ECO:0000259" key="21">
    <source>
        <dbReference type="PROSITE" id="PS50836"/>
    </source>
</evidence>
<comment type="cofactor">
    <cofactor evidence="1">
        <name>heme b</name>
        <dbReference type="ChEBI" id="CHEBI:60344"/>
    </cofactor>
</comment>
<comment type="subcellular location">
    <subcellularLocation>
        <location evidence="2">Membrane</location>
        <topology evidence="2">Multi-pass membrane protein</topology>
    </subcellularLocation>
    <subcellularLocation>
        <location evidence="3">Secreted</location>
    </subcellularLocation>
</comment>
<keyword evidence="11" id="KW-0732">Signal</keyword>
<evidence type="ECO:0000256" key="13">
    <source>
        <dbReference type="ARBA" id="ARBA00022982"/>
    </source>
</evidence>
<evidence type="ECO:0000256" key="11">
    <source>
        <dbReference type="ARBA" id="ARBA00022729"/>
    </source>
</evidence>
<dbReference type="Pfam" id="PF02014">
    <property type="entry name" value="Reeler"/>
    <property type="match status" value="1"/>
</dbReference>
<dbReference type="PROSITE" id="PS50939">
    <property type="entry name" value="CYTOCHROME_B561"/>
    <property type="match status" value="1"/>
</dbReference>
<comment type="similarity">
    <text evidence="5">Belongs to the FRRS1 family.</text>
</comment>
<dbReference type="GO" id="GO:0042742">
    <property type="term" value="P:defense response to bacterium"/>
    <property type="evidence" value="ECO:0007669"/>
    <property type="project" value="UniProtKB-KW"/>
</dbReference>
<dbReference type="SMART" id="SM00665">
    <property type="entry name" value="B561"/>
    <property type="match status" value="1"/>
</dbReference>
<keyword evidence="12" id="KW-0391">Immunity</keyword>
<feature type="transmembrane region" description="Helical" evidence="20">
    <location>
        <begin position="351"/>
        <end position="371"/>
    </location>
</feature>
<evidence type="ECO:0000256" key="15">
    <source>
        <dbReference type="ARBA" id="ARBA00023004"/>
    </source>
</evidence>
<keyword evidence="6" id="KW-0813">Transport</keyword>
<evidence type="ECO:0000256" key="1">
    <source>
        <dbReference type="ARBA" id="ARBA00001970"/>
    </source>
</evidence>
<gene>
    <name evidence="24" type="ORF">CUNI_LOCUS14663</name>
</gene>
<evidence type="ECO:0000256" key="8">
    <source>
        <dbReference type="ARBA" id="ARBA00022529"/>
    </source>
</evidence>
<evidence type="ECO:0000256" key="16">
    <source>
        <dbReference type="ARBA" id="ARBA00023022"/>
    </source>
</evidence>
<evidence type="ECO:0000259" key="22">
    <source>
        <dbReference type="PROSITE" id="PS50939"/>
    </source>
</evidence>
<keyword evidence="16" id="KW-0044">Antibiotic</keyword>
<dbReference type="SMART" id="SM00664">
    <property type="entry name" value="DoH"/>
    <property type="match status" value="1"/>
</dbReference>
<dbReference type="PROSITE" id="PS50836">
    <property type="entry name" value="DOMON"/>
    <property type="match status" value="1"/>
</dbReference>
<dbReference type="EMBL" id="CAJHNH020003349">
    <property type="protein sequence ID" value="CAG5129105.1"/>
    <property type="molecule type" value="Genomic_DNA"/>
</dbReference>
<keyword evidence="13" id="KW-0249">Electron transport</keyword>
<dbReference type="InterPro" id="IPR006593">
    <property type="entry name" value="Cyt_b561/ferric_Rdtase_TM"/>
</dbReference>
<proteinExistence type="inferred from homology"/>
<feature type="transmembrane region" description="Helical" evidence="20">
    <location>
        <begin position="499"/>
        <end position="517"/>
    </location>
</feature>
<feature type="compositionally biased region" description="Polar residues" evidence="19">
    <location>
        <begin position="136"/>
        <end position="154"/>
    </location>
</feature>
<dbReference type="Gene3D" id="1.20.120.1770">
    <property type="match status" value="1"/>
</dbReference>
<dbReference type="PANTHER" id="PTHR45828">
    <property type="entry name" value="CYTOCHROME B561/FERRIC REDUCTASE TRANSMEMBRANE"/>
    <property type="match status" value="1"/>
</dbReference>
<feature type="region of interest" description="Disordered" evidence="19">
    <location>
        <begin position="136"/>
        <end position="163"/>
    </location>
</feature>
<evidence type="ECO:0000256" key="5">
    <source>
        <dbReference type="ARBA" id="ARBA00009195"/>
    </source>
</evidence>
<feature type="non-terminal residue" evidence="24">
    <location>
        <position position="1"/>
    </location>
</feature>
<evidence type="ECO:0000256" key="17">
    <source>
        <dbReference type="ARBA" id="ARBA00023136"/>
    </source>
</evidence>
<keyword evidence="15" id="KW-0408">Iron</keyword>
<reference evidence="24" key="1">
    <citation type="submission" date="2021-04" db="EMBL/GenBank/DDBJ databases">
        <authorList>
            <consortium name="Molecular Ecology Group"/>
        </authorList>
    </citation>
    <scope>NUCLEOTIDE SEQUENCE</scope>
</reference>
<evidence type="ECO:0000256" key="7">
    <source>
        <dbReference type="ARBA" id="ARBA00022525"/>
    </source>
</evidence>
<feature type="domain" description="Cytochrome b561" evidence="22">
    <location>
        <begin position="319"/>
        <end position="523"/>
    </location>
</feature>
<keyword evidence="9" id="KW-0399">Innate immunity</keyword>
<evidence type="ECO:0000313" key="25">
    <source>
        <dbReference type="Proteomes" id="UP000678393"/>
    </source>
</evidence>
<keyword evidence="8" id="KW-0929">Antimicrobial</keyword>
<keyword evidence="18" id="KW-0325">Glycoprotein</keyword>
<feature type="domain" description="DOMON" evidence="21">
    <location>
        <begin position="189"/>
        <end position="307"/>
    </location>
</feature>
<comment type="caution">
    <text evidence="24">The sequence shown here is derived from an EMBL/GenBank/DDBJ whole genome shotgun (WGS) entry which is preliminary data.</text>
</comment>
<evidence type="ECO:0008006" key="26">
    <source>
        <dbReference type="Google" id="ProtNLM"/>
    </source>
</evidence>
<feature type="domain" description="Reelin" evidence="23">
    <location>
        <begin position="1"/>
        <end position="138"/>
    </location>
</feature>
<evidence type="ECO:0000256" key="20">
    <source>
        <dbReference type="SAM" id="Phobius"/>
    </source>
</evidence>
<dbReference type="PROSITE" id="PS51019">
    <property type="entry name" value="REELIN"/>
    <property type="match status" value="1"/>
</dbReference>
<dbReference type="InterPro" id="IPR042307">
    <property type="entry name" value="Reeler_sf"/>
</dbReference>
<dbReference type="AlphaFoldDB" id="A0A8S3ZMX8"/>
<evidence type="ECO:0000256" key="6">
    <source>
        <dbReference type="ARBA" id="ARBA00022448"/>
    </source>
</evidence>
<keyword evidence="7" id="KW-0964">Secreted</keyword>
<accession>A0A8S3ZMX8</accession>
<dbReference type="CDD" id="cd08544">
    <property type="entry name" value="Reeler"/>
    <property type="match status" value="1"/>
</dbReference>
<evidence type="ECO:0000256" key="19">
    <source>
        <dbReference type="SAM" id="MobiDB-lite"/>
    </source>
</evidence>
<dbReference type="Gene3D" id="2.60.40.4060">
    <property type="entry name" value="Reeler domain"/>
    <property type="match status" value="1"/>
</dbReference>
<keyword evidence="10 20" id="KW-0812">Transmembrane</keyword>
<dbReference type="GO" id="GO:0045087">
    <property type="term" value="P:innate immune response"/>
    <property type="evidence" value="ECO:0007669"/>
    <property type="project" value="UniProtKB-KW"/>
</dbReference>
<evidence type="ECO:0000256" key="3">
    <source>
        <dbReference type="ARBA" id="ARBA00004613"/>
    </source>
</evidence>
<keyword evidence="14 20" id="KW-1133">Transmembrane helix</keyword>
<dbReference type="InterPro" id="IPR005018">
    <property type="entry name" value="DOMON_domain"/>
</dbReference>
<dbReference type="PANTHER" id="PTHR45828:SF9">
    <property type="entry name" value="CELL WALL INTEGRITY AND STRESS RESPONSE COMPONENT 4-LIKE-RELATED"/>
    <property type="match status" value="1"/>
</dbReference>
<dbReference type="CDD" id="cd08760">
    <property type="entry name" value="Cyt_b561_FRRS1_like"/>
    <property type="match status" value="1"/>
</dbReference>
<dbReference type="GO" id="GO:0005576">
    <property type="term" value="C:extracellular region"/>
    <property type="evidence" value="ECO:0007669"/>
    <property type="project" value="UniProtKB-SubCell"/>
</dbReference>